<dbReference type="AlphaFoldDB" id="A0A8S4C417"/>
<organism evidence="2 3">
    <name type="scientific">Hyalomma marginatum</name>
    <dbReference type="NCBI Taxonomy" id="34627"/>
    <lineage>
        <taxon>Eukaryota</taxon>
        <taxon>Metazoa</taxon>
        <taxon>Ecdysozoa</taxon>
        <taxon>Arthropoda</taxon>
        <taxon>Chelicerata</taxon>
        <taxon>Arachnida</taxon>
        <taxon>Acari</taxon>
        <taxon>Parasitiformes</taxon>
        <taxon>Ixodida</taxon>
        <taxon>Ixodoidea</taxon>
        <taxon>Ixodidae</taxon>
        <taxon>Hyalomminae</taxon>
        <taxon>Hyalomma</taxon>
    </lineage>
</organism>
<proteinExistence type="predicted"/>
<accession>A0A8S4C417</accession>
<dbReference type="Proteomes" id="UP000837675">
    <property type="component" value="Unassembled WGS sequence"/>
</dbReference>
<gene>
    <name evidence="2" type="ORF">MHYMCMPASI_00725</name>
</gene>
<keyword evidence="1" id="KW-0472">Membrane</keyword>
<dbReference type="EMBL" id="CAJVAF010000301">
    <property type="protein sequence ID" value="CAG7593953.1"/>
    <property type="molecule type" value="Genomic_DNA"/>
</dbReference>
<evidence type="ECO:0000256" key="1">
    <source>
        <dbReference type="SAM" id="Phobius"/>
    </source>
</evidence>
<protein>
    <submittedName>
        <fullName evidence="2">Uncharacterized protein</fullName>
    </submittedName>
</protein>
<keyword evidence="3" id="KW-1185">Reference proteome</keyword>
<sequence length="142" mass="16525">MRTQVKARLGRFNKPILLLIVLSFCSFYLSCFFILSFLPTAICFIIDESYKKSLSQTILGFNIFALVPYIKSAKLSDFTGYSYILYTVKLENFLAIYLITLTGALFYFCILFLCVSLTKIRILNHQDKIKSRINSLKQEWRV</sequence>
<keyword evidence="1" id="KW-0812">Transmembrane</keyword>
<evidence type="ECO:0000313" key="2">
    <source>
        <dbReference type="EMBL" id="CAG7593953.1"/>
    </source>
</evidence>
<feature type="transmembrane region" description="Helical" evidence="1">
    <location>
        <begin position="16"/>
        <end position="46"/>
    </location>
</feature>
<comment type="caution">
    <text evidence="2">The sequence shown here is derived from an EMBL/GenBank/DDBJ whole genome shotgun (WGS) entry which is preliminary data.</text>
</comment>
<keyword evidence="1" id="KW-1133">Transmembrane helix</keyword>
<evidence type="ECO:0000313" key="3">
    <source>
        <dbReference type="Proteomes" id="UP000837675"/>
    </source>
</evidence>
<feature type="transmembrane region" description="Helical" evidence="1">
    <location>
        <begin position="95"/>
        <end position="118"/>
    </location>
</feature>
<name>A0A8S4C417_9ACAR</name>
<reference evidence="2" key="1">
    <citation type="submission" date="2021-06" db="EMBL/GenBank/DDBJ databases">
        <authorList>
            <person name="Nardi T."/>
            <person name="Nardi T."/>
        </authorList>
    </citation>
    <scope>NUCLEOTIDE SEQUENCE</scope>
</reference>